<name>A0A515ERR9_9BURK</name>
<evidence type="ECO:0000259" key="1">
    <source>
        <dbReference type="Pfam" id="PF04233"/>
    </source>
</evidence>
<evidence type="ECO:0000313" key="3">
    <source>
        <dbReference type="EMBL" id="QDL55338.1"/>
    </source>
</evidence>
<proteinExistence type="predicted"/>
<feature type="domain" description="Phage head morphogenesis" evidence="1">
    <location>
        <begin position="60"/>
        <end position="189"/>
    </location>
</feature>
<evidence type="ECO:0008006" key="5">
    <source>
        <dbReference type="Google" id="ProtNLM"/>
    </source>
</evidence>
<dbReference type="InterPro" id="IPR041110">
    <property type="entry name" value="PBECR2"/>
</dbReference>
<reference evidence="4" key="1">
    <citation type="submission" date="2019-02" db="EMBL/GenBank/DDBJ databases">
        <title>Complete genome sequence of Rhodoferax sp. Gr-4.</title>
        <authorList>
            <person name="Jin L."/>
        </authorList>
    </citation>
    <scope>NUCLEOTIDE SEQUENCE [LARGE SCALE GENOMIC DNA]</scope>
    <source>
        <strain evidence="4">Gr-4</strain>
    </source>
</reference>
<sequence length="445" mass="50190">MSDATDFAALNKLAPAQAVDFLQRRKMLTVTHSWQDLWHEEHAQQFTISRLTRVDLLATIQKMITKSVQGDLSRRDYMRNAKAALSEAGWWGEKTVIDPATGREVITRFDAARLKLIYDTNTRQAYAAGLWERAERNKAAMPYLRYITQRDARVRELHRQWDNVTLPVDHPFWNTHWPPCGYRCRCRAMSVSQREYDQGKTPDGSPMKKTAPEVLTRDWVNKRTGEVSAVPVGITPGFDYNVGQASTRAAALQKLVTDKLSTQEGNLALTAEALGMQAPKNAQVVADVPDWKSLGYPDLRLAKNVAVAPELLPGVQTNAEAVVILRDALGIPEGGAVVVTTPIEAVTILDSTLLHVVEKRRDQRERFANFVLPTLQSPSEIWEVAYDDATLRRRYLKVFSGSKYDLFVMVKVEPDGGIFWNMMQRDRKGLNALRVGERVYVDPAL</sequence>
<dbReference type="EMBL" id="CP036282">
    <property type="protein sequence ID" value="QDL55338.1"/>
    <property type="molecule type" value="Genomic_DNA"/>
</dbReference>
<dbReference type="AlphaFoldDB" id="A0A515ERR9"/>
<reference evidence="4" key="2">
    <citation type="journal article" date="2020" name="Int. J. Syst. Evol. Microbiol.">
        <title>Genomic insights into a novel species Rhodoferax aquaticus sp. nov., isolated from freshwater.</title>
        <authorList>
            <person name="Li T."/>
            <person name="Zhuo Y."/>
            <person name="Jin C.Z."/>
            <person name="Wu X."/>
            <person name="Ko S.R."/>
            <person name="Jin F.J."/>
            <person name="Ahn C.Y."/>
            <person name="Oh H.M."/>
            <person name="Lee H.G."/>
            <person name="Jin L."/>
        </authorList>
    </citation>
    <scope>NUCLEOTIDE SEQUENCE [LARGE SCALE GENOMIC DNA]</scope>
    <source>
        <strain evidence="4">Gr-4</strain>
    </source>
</reference>
<dbReference type="NCBIfam" id="TIGR01641">
    <property type="entry name" value="phageSPP1_gp7"/>
    <property type="match status" value="1"/>
</dbReference>
<dbReference type="Pfam" id="PF18810">
    <property type="entry name" value="PBECR2"/>
    <property type="match status" value="1"/>
</dbReference>
<protein>
    <recommendedName>
        <fullName evidence="5">Phage head morphogenesis domain-containing protein</fullName>
    </recommendedName>
</protein>
<evidence type="ECO:0000259" key="2">
    <source>
        <dbReference type="Pfam" id="PF18810"/>
    </source>
</evidence>
<gene>
    <name evidence="3" type="ORF">EXZ61_14805</name>
</gene>
<dbReference type="RefSeq" id="WP_142812496.1">
    <property type="nucleotide sequence ID" value="NZ_CP036282.1"/>
</dbReference>
<evidence type="ECO:0000313" key="4">
    <source>
        <dbReference type="Proteomes" id="UP000317365"/>
    </source>
</evidence>
<keyword evidence="4" id="KW-1185">Reference proteome</keyword>
<dbReference type="Proteomes" id="UP000317365">
    <property type="component" value="Chromosome"/>
</dbReference>
<feature type="domain" description="Phage-Barnase-EndoU-ColicinE5/D-RelE like nuclease 2" evidence="2">
    <location>
        <begin position="333"/>
        <end position="440"/>
    </location>
</feature>
<dbReference type="Pfam" id="PF04233">
    <property type="entry name" value="Phage_Mu_F"/>
    <property type="match status" value="1"/>
</dbReference>
<accession>A0A515ERR9</accession>
<organism evidence="3 4">
    <name type="scientific">Rhodoferax aquaticus</name>
    <dbReference type="NCBI Taxonomy" id="2527691"/>
    <lineage>
        <taxon>Bacteria</taxon>
        <taxon>Pseudomonadati</taxon>
        <taxon>Pseudomonadota</taxon>
        <taxon>Betaproteobacteria</taxon>
        <taxon>Burkholderiales</taxon>
        <taxon>Comamonadaceae</taxon>
        <taxon>Rhodoferax</taxon>
    </lineage>
</organism>
<dbReference type="InterPro" id="IPR006528">
    <property type="entry name" value="Phage_head_morphogenesis_dom"/>
</dbReference>
<dbReference type="KEGG" id="rhg:EXZ61_14805"/>